<name>A0A1C4UNZ7_9ACTN</name>
<organism evidence="2 3">
    <name type="scientific">Micromonospora mirobrigensis</name>
    <dbReference type="NCBI Taxonomy" id="262898"/>
    <lineage>
        <taxon>Bacteria</taxon>
        <taxon>Bacillati</taxon>
        <taxon>Actinomycetota</taxon>
        <taxon>Actinomycetes</taxon>
        <taxon>Micromonosporales</taxon>
        <taxon>Micromonosporaceae</taxon>
        <taxon>Micromonospora</taxon>
    </lineage>
</organism>
<evidence type="ECO:0000256" key="1">
    <source>
        <dbReference type="SAM" id="SignalP"/>
    </source>
</evidence>
<protein>
    <recommendedName>
        <fullName evidence="4">PknH-like extracellular domain-containing protein</fullName>
    </recommendedName>
</protein>
<dbReference type="OrthoDB" id="3401504at2"/>
<dbReference type="EMBL" id="FMCX01000001">
    <property type="protein sequence ID" value="SCE73387.1"/>
    <property type="molecule type" value="Genomic_DNA"/>
</dbReference>
<evidence type="ECO:0008006" key="4">
    <source>
        <dbReference type="Google" id="ProtNLM"/>
    </source>
</evidence>
<evidence type="ECO:0000313" key="3">
    <source>
        <dbReference type="Proteomes" id="UP000199504"/>
    </source>
</evidence>
<accession>A0A1C4UNZ7</accession>
<reference evidence="3" key="1">
    <citation type="submission" date="2016-06" db="EMBL/GenBank/DDBJ databases">
        <authorList>
            <person name="Varghese N."/>
            <person name="Submissions Spin"/>
        </authorList>
    </citation>
    <scope>NUCLEOTIDE SEQUENCE [LARGE SCALE GENOMIC DNA]</scope>
    <source>
        <strain evidence="3">DSM 44830</strain>
    </source>
</reference>
<dbReference type="RefSeq" id="WP_091602117.1">
    <property type="nucleotide sequence ID" value="NZ_FMCX01000001.1"/>
</dbReference>
<proteinExistence type="predicted"/>
<dbReference type="STRING" id="262898.GA0070564_101620"/>
<evidence type="ECO:0000313" key="2">
    <source>
        <dbReference type="EMBL" id="SCE73387.1"/>
    </source>
</evidence>
<keyword evidence="1" id="KW-0732">Signal</keyword>
<sequence length="230" mass="23487">MPAVLRPFRLLAVSVIASLSVTGCQALDEAGTGLDRADLVNDLASRMDEALAGTWAAEYRLPDGGTASIAQTQKPLASAYTWPDGKITVTQDALTRCDNSAGRTACTVLPPVATAGKPSVPVYDEAAKRGLVTPPGVIRLLTDAALDPAATVSATDTTVAGHHATCVDVKRSTGDFTTCVTGDGVLGSFTGSIAGRATELTLSRYTDTVDPAAFAPPAGAGVVDQRTTTP</sequence>
<feature type="chain" id="PRO_5008705119" description="PknH-like extracellular domain-containing protein" evidence="1">
    <location>
        <begin position="27"/>
        <end position="230"/>
    </location>
</feature>
<dbReference type="AlphaFoldDB" id="A0A1C4UNZ7"/>
<dbReference type="Proteomes" id="UP000199504">
    <property type="component" value="Unassembled WGS sequence"/>
</dbReference>
<keyword evidence="3" id="KW-1185">Reference proteome</keyword>
<dbReference type="PROSITE" id="PS51257">
    <property type="entry name" value="PROKAR_LIPOPROTEIN"/>
    <property type="match status" value="1"/>
</dbReference>
<gene>
    <name evidence="2" type="ORF">GA0070564_101620</name>
</gene>
<feature type="signal peptide" evidence="1">
    <location>
        <begin position="1"/>
        <end position="26"/>
    </location>
</feature>